<keyword evidence="6 9" id="KW-0547">Nucleotide-binding</keyword>
<dbReference type="SUPFAM" id="SSF52540">
    <property type="entry name" value="P-loop containing nucleoside triphosphate hydrolases"/>
    <property type="match status" value="1"/>
</dbReference>
<proteinExistence type="inferred from homology"/>
<keyword evidence="14" id="KW-1185">Reference proteome</keyword>
<evidence type="ECO:0000256" key="7">
    <source>
        <dbReference type="ARBA" id="ARBA00022917"/>
    </source>
</evidence>
<dbReference type="InterPro" id="IPR009000">
    <property type="entry name" value="Transl_B-barrel_sf"/>
</dbReference>
<dbReference type="Gene3D" id="3.40.50.300">
    <property type="entry name" value="P-loop containing nucleotide triphosphate hydrolases"/>
    <property type="match status" value="1"/>
</dbReference>
<organism evidence="13 14">
    <name type="scientific">Thermatribacter velox</name>
    <dbReference type="NCBI Taxonomy" id="3039681"/>
    <lineage>
        <taxon>Bacteria</taxon>
        <taxon>Pseudomonadati</taxon>
        <taxon>Atribacterota</taxon>
        <taxon>Atribacteria</taxon>
        <taxon>Atribacterales</taxon>
        <taxon>Thermatribacteraceae</taxon>
        <taxon>Thermatribacter</taxon>
    </lineage>
</organism>
<feature type="binding site" evidence="9">
    <location>
        <begin position="152"/>
        <end position="159"/>
    </location>
    <ligand>
        <name>GTP</name>
        <dbReference type="ChEBI" id="CHEBI:37565"/>
    </ligand>
</feature>
<dbReference type="NCBIfam" id="TIGR00231">
    <property type="entry name" value="small_GTP"/>
    <property type="match status" value="1"/>
</dbReference>
<comment type="subcellular location">
    <subcellularLocation>
        <location evidence="1 9 11">Cytoplasm</location>
    </subcellularLocation>
</comment>
<dbReference type="Gene3D" id="3.40.50.10050">
    <property type="entry name" value="Translation initiation factor IF- 2, domain 3"/>
    <property type="match status" value="1"/>
</dbReference>
<sequence>MPKIRIYKIAEQFGIPTSELIDILKDLGAEVKNHMSSIDDDLVELIKEEIDYRRKRAEELQKKKERTITIDAPVTLRDAAKLFNQDLDDIIIRLADWNIIFDTRNPLPPLALEKLAREQGWEIEWKEDVKKKILEAISFEPQPRPPVVTILGHVDHGKTTLLDAIRKSRVAESELGGITQKIGAYQIEINGQKITFIDTPGHEAFTSMRARGAQVTDIAVLVVAADDGVMPQTEEAIQHARAADVPIIVAINKIDKPGANPDRVKQQLAERGLVPEEWGGETICVNISALQKKGIAELLEMILLQAELLELKARKEGHAVGTTIESRIDRGKGPVATVIVQEGTLRVGDYFVAGTTWGKVRSLFNDLGKPMKEAEPSTPVEVVGFTDLPPAGTKLMVTESEKIARIIAERRAEIAREKNLKTPERELISLEELFAREEGKTKEVNLLLKADFQGSLEAVEKAVSQLSTDEVKLNVIYKGVGNVTEADVMLASASSGVIIGFNVKLPNEVAKTAKREKVDVRTYRIIYDLIEDLQRAIQGMKEPVKVEEVIGRAEVRAVFKIPRTGTVAGCYIIDGKLERNALVRVIRNGETIQEGLKISSLKRFKDDVKEVTQGYECGVGLNQFEDFKEGDILEAYLIREEK</sequence>
<dbReference type="InterPro" id="IPR015760">
    <property type="entry name" value="TIF_IF2"/>
</dbReference>
<dbReference type="CDD" id="cd03702">
    <property type="entry name" value="IF2_mtIF2_II"/>
    <property type="match status" value="1"/>
</dbReference>
<evidence type="ECO:0000256" key="2">
    <source>
        <dbReference type="ARBA" id="ARBA00007733"/>
    </source>
</evidence>
<dbReference type="Pfam" id="PF22042">
    <property type="entry name" value="EF-G_D2"/>
    <property type="match status" value="1"/>
</dbReference>
<evidence type="ECO:0000256" key="6">
    <source>
        <dbReference type="ARBA" id="ARBA00022741"/>
    </source>
</evidence>
<dbReference type="InterPro" id="IPR027417">
    <property type="entry name" value="P-loop_NTPase"/>
</dbReference>
<dbReference type="SUPFAM" id="SSF50447">
    <property type="entry name" value="Translation proteins"/>
    <property type="match status" value="2"/>
</dbReference>
<dbReference type="InterPro" id="IPR053905">
    <property type="entry name" value="EF-G-like_DII"/>
</dbReference>
<evidence type="ECO:0000259" key="12">
    <source>
        <dbReference type="PROSITE" id="PS51722"/>
    </source>
</evidence>
<keyword evidence="7 9" id="KW-0648">Protein biosynthesis</keyword>
<dbReference type="EMBL" id="CP121689">
    <property type="protein sequence ID" value="WZL75282.1"/>
    <property type="molecule type" value="Genomic_DNA"/>
</dbReference>
<comment type="similarity">
    <text evidence="2 9 10">Belongs to the TRAFAC class translation factor GTPase superfamily. Classic translation factor GTPase family. IF-2 subfamily.</text>
</comment>
<dbReference type="RefSeq" id="WP_369017428.1">
    <property type="nucleotide sequence ID" value="NZ_CP121689.1"/>
</dbReference>
<dbReference type="InterPro" id="IPR023115">
    <property type="entry name" value="TIF_IF2_dom3"/>
</dbReference>
<dbReference type="PANTHER" id="PTHR43381:SF5">
    <property type="entry name" value="TR-TYPE G DOMAIN-CONTAINING PROTEIN"/>
    <property type="match status" value="1"/>
</dbReference>
<keyword evidence="8 9" id="KW-0342">GTP-binding</keyword>
<dbReference type="InterPro" id="IPR000178">
    <property type="entry name" value="TF_IF2_bacterial-like"/>
</dbReference>
<dbReference type="Gene3D" id="1.10.10.2480">
    <property type="match status" value="1"/>
</dbReference>
<dbReference type="Gene3D" id="2.40.30.10">
    <property type="entry name" value="Translation factors"/>
    <property type="match status" value="2"/>
</dbReference>
<dbReference type="InterPro" id="IPR004161">
    <property type="entry name" value="EFTu-like_2"/>
</dbReference>
<dbReference type="Pfam" id="PF11987">
    <property type="entry name" value="IF-2"/>
    <property type="match status" value="1"/>
</dbReference>
<gene>
    <name evidence="9 13" type="primary">infB</name>
    <name evidence="13" type="ORF">QBE54_06675</name>
</gene>
<evidence type="ECO:0000256" key="4">
    <source>
        <dbReference type="ARBA" id="ARBA00022490"/>
    </source>
</evidence>
<dbReference type="InterPro" id="IPR044145">
    <property type="entry name" value="IF2_II"/>
</dbReference>
<feature type="domain" description="Tr-type G" evidence="12">
    <location>
        <begin position="143"/>
        <end position="312"/>
    </location>
</feature>
<dbReference type="InterPro" id="IPR036925">
    <property type="entry name" value="TIF_IF2_dom3_sf"/>
</dbReference>
<dbReference type="GO" id="GO:0003743">
    <property type="term" value="F:translation initiation factor activity"/>
    <property type="evidence" value="ECO:0007669"/>
    <property type="project" value="UniProtKB-KW"/>
</dbReference>
<dbReference type="PROSITE" id="PS01176">
    <property type="entry name" value="IF2"/>
    <property type="match status" value="1"/>
</dbReference>
<name>A0ABZ2Y8D5_9BACT</name>
<evidence type="ECO:0000256" key="8">
    <source>
        <dbReference type="ARBA" id="ARBA00023134"/>
    </source>
</evidence>
<keyword evidence="5 9" id="KW-0396">Initiation factor</keyword>
<dbReference type="PROSITE" id="PS51722">
    <property type="entry name" value="G_TR_2"/>
    <property type="match status" value="1"/>
</dbReference>
<evidence type="ECO:0000256" key="10">
    <source>
        <dbReference type="RuleBase" id="RU000644"/>
    </source>
</evidence>
<keyword evidence="4 9" id="KW-0963">Cytoplasm</keyword>
<evidence type="ECO:0000256" key="9">
    <source>
        <dbReference type="HAMAP-Rule" id="MF_00100"/>
    </source>
</evidence>
<dbReference type="Pfam" id="PF03144">
    <property type="entry name" value="GTP_EFTU_D2"/>
    <property type="match status" value="1"/>
</dbReference>
<evidence type="ECO:0000256" key="11">
    <source>
        <dbReference type="RuleBase" id="RU000645"/>
    </source>
</evidence>
<protein>
    <recommendedName>
        <fullName evidence="3 9">Translation initiation factor IF-2</fullName>
    </recommendedName>
</protein>
<evidence type="ECO:0000256" key="5">
    <source>
        <dbReference type="ARBA" id="ARBA00022540"/>
    </source>
</evidence>
<evidence type="ECO:0000313" key="13">
    <source>
        <dbReference type="EMBL" id="WZL75282.1"/>
    </source>
</evidence>
<dbReference type="InterPro" id="IPR005225">
    <property type="entry name" value="Small_GTP-bd"/>
</dbReference>
<dbReference type="CDD" id="cd01887">
    <property type="entry name" value="IF2_eIF5B"/>
    <property type="match status" value="1"/>
</dbReference>
<dbReference type="Pfam" id="PF00009">
    <property type="entry name" value="GTP_EFTU"/>
    <property type="match status" value="1"/>
</dbReference>
<evidence type="ECO:0000313" key="14">
    <source>
        <dbReference type="Proteomes" id="UP001461341"/>
    </source>
</evidence>
<dbReference type="CDD" id="cd03692">
    <property type="entry name" value="mtIF2_IVc"/>
    <property type="match status" value="1"/>
</dbReference>
<dbReference type="SUPFAM" id="SSF52156">
    <property type="entry name" value="Initiation factor IF2/eIF5b, domain 3"/>
    <property type="match status" value="1"/>
</dbReference>
<dbReference type="InterPro" id="IPR000795">
    <property type="entry name" value="T_Tr_GTP-bd_dom"/>
</dbReference>
<comment type="function">
    <text evidence="9 10">One of the essential components for the initiation of protein synthesis. Protects formylmethionyl-tRNA from spontaneous hydrolysis and promotes its binding to the 30S ribosomal subunits. Also involved in the hydrolysis of GTP during the formation of the 70S ribosomal complex.</text>
</comment>
<evidence type="ECO:0000256" key="1">
    <source>
        <dbReference type="ARBA" id="ARBA00004496"/>
    </source>
</evidence>
<accession>A0ABZ2Y8D5</accession>
<reference evidence="13 14" key="1">
    <citation type="submission" date="2023-03" db="EMBL/GenBank/DDBJ databases">
        <title>Novel Species.</title>
        <authorList>
            <person name="Ma S."/>
        </authorList>
    </citation>
    <scope>NUCLEOTIDE SEQUENCE [LARGE SCALE GENOMIC DNA]</scope>
    <source>
        <strain evidence="13 14">B11</strain>
    </source>
</reference>
<dbReference type="InterPro" id="IPR006847">
    <property type="entry name" value="IF2_N"/>
</dbReference>
<dbReference type="Pfam" id="PF04760">
    <property type="entry name" value="IF2_N"/>
    <property type="match status" value="1"/>
</dbReference>
<evidence type="ECO:0000256" key="3">
    <source>
        <dbReference type="ARBA" id="ARBA00020675"/>
    </source>
</evidence>
<feature type="region of interest" description="G-domain" evidence="9">
    <location>
        <begin position="146"/>
        <end position="294"/>
    </location>
</feature>
<dbReference type="HAMAP" id="MF_00100_B">
    <property type="entry name" value="IF_2_B"/>
    <property type="match status" value="1"/>
</dbReference>
<feature type="binding site" evidence="9">
    <location>
        <begin position="252"/>
        <end position="255"/>
    </location>
    <ligand>
        <name>GTP</name>
        <dbReference type="ChEBI" id="CHEBI:37565"/>
    </ligand>
</feature>
<dbReference type="Proteomes" id="UP001461341">
    <property type="component" value="Chromosome"/>
</dbReference>
<dbReference type="PANTHER" id="PTHR43381">
    <property type="entry name" value="TRANSLATION INITIATION FACTOR IF-2-RELATED"/>
    <property type="match status" value="1"/>
</dbReference>
<feature type="binding site" evidence="9">
    <location>
        <begin position="198"/>
        <end position="202"/>
    </location>
    <ligand>
        <name>GTP</name>
        <dbReference type="ChEBI" id="CHEBI:37565"/>
    </ligand>
</feature>
<dbReference type="NCBIfam" id="TIGR00487">
    <property type="entry name" value="IF-2"/>
    <property type="match status" value="1"/>
</dbReference>